<keyword evidence="3 6" id="KW-0812">Transmembrane</keyword>
<organism evidence="7 8">
    <name type="scientific">Caenimonas terrae</name>
    <dbReference type="NCBI Taxonomy" id="696074"/>
    <lineage>
        <taxon>Bacteria</taxon>
        <taxon>Pseudomonadati</taxon>
        <taxon>Pseudomonadota</taxon>
        <taxon>Betaproteobacteria</taxon>
        <taxon>Burkholderiales</taxon>
        <taxon>Comamonadaceae</taxon>
        <taxon>Caenimonas</taxon>
    </lineage>
</organism>
<dbReference type="PANTHER" id="PTHR30482">
    <property type="entry name" value="HIGH-AFFINITY BRANCHED-CHAIN AMINO ACID TRANSPORT SYSTEM PERMEASE"/>
    <property type="match status" value="1"/>
</dbReference>
<feature type="transmembrane region" description="Helical" evidence="6">
    <location>
        <begin position="111"/>
        <end position="128"/>
    </location>
</feature>
<dbReference type="InterPro" id="IPR043428">
    <property type="entry name" value="LivM-like"/>
</dbReference>
<feature type="transmembrane region" description="Helical" evidence="6">
    <location>
        <begin position="246"/>
        <end position="271"/>
    </location>
</feature>
<feature type="transmembrane region" description="Helical" evidence="6">
    <location>
        <begin position="283"/>
        <end position="301"/>
    </location>
</feature>
<feature type="transmembrane region" description="Helical" evidence="6">
    <location>
        <begin position="199"/>
        <end position="226"/>
    </location>
</feature>
<gene>
    <name evidence="7" type="ORF">ACFPOE_09390</name>
</gene>
<keyword evidence="8" id="KW-1185">Reference proteome</keyword>
<evidence type="ECO:0000256" key="1">
    <source>
        <dbReference type="ARBA" id="ARBA00004651"/>
    </source>
</evidence>
<feature type="transmembrane region" description="Helical" evidence="6">
    <location>
        <begin position="159"/>
        <end position="178"/>
    </location>
</feature>
<dbReference type="Proteomes" id="UP001596037">
    <property type="component" value="Unassembled WGS sequence"/>
</dbReference>
<comment type="caution">
    <text evidence="7">The sequence shown here is derived from an EMBL/GenBank/DDBJ whole genome shotgun (WGS) entry which is preliminary data.</text>
</comment>
<evidence type="ECO:0000256" key="3">
    <source>
        <dbReference type="ARBA" id="ARBA00022692"/>
    </source>
</evidence>
<dbReference type="EMBL" id="JBHSMF010000006">
    <property type="protein sequence ID" value="MFC5497746.1"/>
    <property type="molecule type" value="Genomic_DNA"/>
</dbReference>
<keyword evidence="4 6" id="KW-1133">Transmembrane helix</keyword>
<feature type="transmembrane region" description="Helical" evidence="6">
    <location>
        <begin position="34"/>
        <end position="51"/>
    </location>
</feature>
<evidence type="ECO:0000256" key="4">
    <source>
        <dbReference type="ARBA" id="ARBA00022989"/>
    </source>
</evidence>
<protein>
    <submittedName>
        <fullName evidence="7">Branched-chain amino acid ABC transporter permease</fullName>
    </submittedName>
</protein>
<evidence type="ECO:0000313" key="8">
    <source>
        <dbReference type="Proteomes" id="UP001596037"/>
    </source>
</evidence>
<dbReference type="PANTHER" id="PTHR30482:SF17">
    <property type="entry name" value="ABC TRANSPORTER ATP-BINDING PROTEIN"/>
    <property type="match status" value="1"/>
</dbReference>
<sequence length="315" mass="32786">MTAARAAAIGALLAALALPWALQAAGADFYLGVASRILIYAVAATSLNLLLGYGGMISLGHAAFFGLGAYASAILLSEGVRSAPVHLLVIAVAVGVVALAIGAVSLRTRGVYFIMITLAFAQMLFYLANSMKGYGGDEGLAVRTRVLLPGGFDLHQPATLYYCALAVLVLVMLLLHRFSGSRFGRAVQALRDDEVRAEAIGLPVFASKLVVFVVAGVLCGVAGGLSANLQGYVSPNLLHWTQSGTLLVMVILGGVGTLWGGVLGAVALLLMQELLSAHTEYHEFWIGWVLLAVVLFARHGLGGALASLAGRRTAR</sequence>
<accession>A0ABW0NAP0</accession>
<keyword evidence="2" id="KW-1003">Cell membrane</keyword>
<keyword evidence="5 6" id="KW-0472">Membrane</keyword>
<evidence type="ECO:0000256" key="2">
    <source>
        <dbReference type="ARBA" id="ARBA00022475"/>
    </source>
</evidence>
<evidence type="ECO:0000256" key="5">
    <source>
        <dbReference type="ARBA" id="ARBA00023136"/>
    </source>
</evidence>
<dbReference type="RefSeq" id="WP_376849823.1">
    <property type="nucleotide sequence ID" value="NZ_JBHSMF010000006.1"/>
</dbReference>
<dbReference type="Pfam" id="PF02653">
    <property type="entry name" value="BPD_transp_2"/>
    <property type="match status" value="1"/>
</dbReference>
<dbReference type="CDD" id="cd06581">
    <property type="entry name" value="TM_PBP1_LivM_like"/>
    <property type="match status" value="1"/>
</dbReference>
<dbReference type="InterPro" id="IPR001851">
    <property type="entry name" value="ABC_transp_permease"/>
</dbReference>
<evidence type="ECO:0000313" key="7">
    <source>
        <dbReference type="EMBL" id="MFC5497746.1"/>
    </source>
</evidence>
<reference evidence="8" key="1">
    <citation type="journal article" date="2019" name="Int. J. Syst. Evol. Microbiol.">
        <title>The Global Catalogue of Microorganisms (GCM) 10K type strain sequencing project: providing services to taxonomists for standard genome sequencing and annotation.</title>
        <authorList>
            <consortium name="The Broad Institute Genomics Platform"/>
            <consortium name="The Broad Institute Genome Sequencing Center for Infectious Disease"/>
            <person name="Wu L."/>
            <person name="Ma J."/>
        </authorList>
    </citation>
    <scope>NUCLEOTIDE SEQUENCE [LARGE SCALE GENOMIC DNA]</scope>
    <source>
        <strain evidence="8">CCUG 57401</strain>
    </source>
</reference>
<feature type="transmembrane region" description="Helical" evidence="6">
    <location>
        <begin position="58"/>
        <end position="77"/>
    </location>
</feature>
<name>A0ABW0NAP0_9BURK</name>
<evidence type="ECO:0000256" key="6">
    <source>
        <dbReference type="SAM" id="Phobius"/>
    </source>
</evidence>
<feature type="transmembrane region" description="Helical" evidence="6">
    <location>
        <begin position="83"/>
        <end position="104"/>
    </location>
</feature>
<comment type="subcellular location">
    <subcellularLocation>
        <location evidence="1">Cell membrane</location>
        <topology evidence="1">Multi-pass membrane protein</topology>
    </subcellularLocation>
</comment>
<proteinExistence type="predicted"/>